<evidence type="ECO:0000313" key="3">
    <source>
        <dbReference type="Proteomes" id="UP000029120"/>
    </source>
</evidence>
<feature type="region of interest" description="Disordered" evidence="1">
    <location>
        <begin position="31"/>
        <end position="51"/>
    </location>
</feature>
<protein>
    <submittedName>
        <fullName evidence="2">Uncharacterized protein</fullName>
    </submittedName>
</protein>
<proteinExistence type="predicted"/>
<evidence type="ECO:0000256" key="1">
    <source>
        <dbReference type="SAM" id="MobiDB-lite"/>
    </source>
</evidence>
<gene>
    <name evidence="2" type="ordered locus">AALP_Aa8g185300</name>
</gene>
<feature type="compositionally biased region" description="Pro residues" evidence="1">
    <location>
        <begin position="73"/>
        <end position="94"/>
    </location>
</feature>
<dbReference type="EMBL" id="CM002876">
    <property type="protein sequence ID" value="KFK25961.1"/>
    <property type="molecule type" value="Genomic_DNA"/>
</dbReference>
<sequence>MILTLGISPVINRQPISPVNHGFVNPCKSRPPFSPLLSPPPSRSTPPENHRWDRDIAADLWLVMRILTAPRPKPPDLLFPEPGEPPPLDPPPDPSDSSLEAAHPFIASKNQHSINPSPHLHPRRDLAHPLPPWPKHQGEAIGLSKPLVLRSWSELVEKHQGATFGLSKLVTRLLLDIADDRNPPPPIHWEVVHKILEFSDDWNAPSPSPIQR</sequence>
<dbReference type="Proteomes" id="UP000029120">
    <property type="component" value="Chromosome 8"/>
</dbReference>
<dbReference type="Gramene" id="KFK25961">
    <property type="protein sequence ID" value="KFK25961"/>
    <property type="gene ID" value="AALP_AA8G185300"/>
</dbReference>
<reference evidence="3" key="1">
    <citation type="journal article" date="2015" name="Nat. Plants">
        <title>Genome expansion of Arabis alpina linked with retrotransposition and reduced symmetric DNA methylation.</title>
        <authorList>
            <person name="Willing E.M."/>
            <person name="Rawat V."/>
            <person name="Mandakova T."/>
            <person name="Maumus F."/>
            <person name="James G.V."/>
            <person name="Nordstroem K.J."/>
            <person name="Becker C."/>
            <person name="Warthmann N."/>
            <person name="Chica C."/>
            <person name="Szarzynska B."/>
            <person name="Zytnicki M."/>
            <person name="Albani M.C."/>
            <person name="Kiefer C."/>
            <person name="Bergonzi S."/>
            <person name="Castaings L."/>
            <person name="Mateos J.L."/>
            <person name="Berns M.C."/>
            <person name="Bujdoso N."/>
            <person name="Piofczyk T."/>
            <person name="de Lorenzo L."/>
            <person name="Barrero-Sicilia C."/>
            <person name="Mateos I."/>
            <person name="Piednoel M."/>
            <person name="Hagmann J."/>
            <person name="Chen-Min-Tao R."/>
            <person name="Iglesias-Fernandez R."/>
            <person name="Schuster S.C."/>
            <person name="Alonso-Blanco C."/>
            <person name="Roudier F."/>
            <person name="Carbonero P."/>
            <person name="Paz-Ares J."/>
            <person name="Davis S.J."/>
            <person name="Pecinka A."/>
            <person name="Quesneville H."/>
            <person name="Colot V."/>
            <person name="Lysak M.A."/>
            <person name="Weigel D."/>
            <person name="Coupland G."/>
            <person name="Schneeberger K."/>
        </authorList>
    </citation>
    <scope>NUCLEOTIDE SEQUENCE [LARGE SCALE GENOMIC DNA]</scope>
    <source>
        <strain evidence="3">cv. Pajares</strain>
    </source>
</reference>
<feature type="compositionally biased region" description="Pro residues" evidence="1">
    <location>
        <begin position="32"/>
        <end position="44"/>
    </location>
</feature>
<accession>A0A087G7V9</accession>
<organism evidence="2 3">
    <name type="scientific">Arabis alpina</name>
    <name type="common">Alpine rock-cress</name>
    <dbReference type="NCBI Taxonomy" id="50452"/>
    <lineage>
        <taxon>Eukaryota</taxon>
        <taxon>Viridiplantae</taxon>
        <taxon>Streptophyta</taxon>
        <taxon>Embryophyta</taxon>
        <taxon>Tracheophyta</taxon>
        <taxon>Spermatophyta</taxon>
        <taxon>Magnoliopsida</taxon>
        <taxon>eudicotyledons</taxon>
        <taxon>Gunneridae</taxon>
        <taxon>Pentapetalae</taxon>
        <taxon>rosids</taxon>
        <taxon>malvids</taxon>
        <taxon>Brassicales</taxon>
        <taxon>Brassicaceae</taxon>
        <taxon>Arabideae</taxon>
        <taxon>Arabis</taxon>
    </lineage>
</organism>
<keyword evidence="3" id="KW-1185">Reference proteome</keyword>
<name>A0A087G7V9_ARAAL</name>
<evidence type="ECO:0000313" key="2">
    <source>
        <dbReference type="EMBL" id="KFK25961.1"/>
    </source>
</evidence>
<feature type="region of interest" description="Disordered" evidence="1">
    <location>
        <begin position="73"/>
        <end position="133"/>
    </location>
</feature>
<dbReference type="AlphaFoldDB" id="A0A087G7V9"/>